<evidence type="ECO:0000313" key="2">
    <source>
        <dbReference type="WBParaSite" id="nRc.2.0.1.t34540-RA"/>
    </source>
</evidence>
<accession>A0A915K8N1</accession>
<dbReference type="WBParaSite" id="nRc.2.0.1.t34540-RA">
    <property type="protein sequence ID" value="nRc.2.0.1.t34540-RA"/>
    <property type="gene ID" value="nRc.2.0.1.g34540"/>
</dbReference>
<dbReference type="AlphaFoldDB" id="A0A915K8N1"/>
<name>A0A915K8N1_ROMCU</name>
<protein>
    <submittedName>
        <fullName evidence="2">Uncharacterized protein</fullName>
    </submittedName>
</protein>
<evidence type="ECO:0000313" key="1">
    <source>
        <dbReference type="Proteomes" id="UP000887565"/>
    </source>
</evidence>
<organism evidence="1 2">
    <name type="scientific">Romanomermis culicivorax</name>
    <name type="common">Nematode worm</name>
    <dbReference type="NCBI Taxonomy" id="13658"/>
    <lineage>
        <taxon>Eukaryota</taxon>
        <taxon>Metazoa</taxon>
        <taxon>Ecdysozoa</taxon>
        <taxon>Nematoda</taxon>
        <taxon>Enoplea</taxon>
        <taxon>Dorylaimia</taxon>
        <taxon>Mermithida</taxon>
        <taxon>Mermithoidea</taxon>
        <taxon>Mermithidae</taxon>
        <taxon>Romanomermis</taxon>
    </lineage>
</organism>
<sequence>MLELPWAMLAKGPACTNAGVPSNVCIKFGFKASFIRTVNAPVTPKSSTVTGSFSPEKTHFFAKLMPKNPPTKTQFLARITWKKPKNVISSAKLMPKKTKFVSNLKQPKKGNFLRNFLPKSLTHVGQRIGQSQDGHNFRSDADVELGLPAETFLRFVQTDLNFS</sequence>
<proteinExistence type="predicted"/>
<dbReference type="Proteomes" id="UP000887565">
    <property type="component" value="Unplaced"/>
</dbReference>
<reference evidence="2" key="1">
    <citation type="submission" date="2022-11" db="UniProtKB">
        <authorList>
            <consortium name="WormBaseParasite"/>
        </authorList>
    </citation>
    <scope>IDENTIFICATION</scope>
</reference>
<keyword evidence="1" id="KW-1185">Reference proteome</keyword>